<evidence type="ECO:0000259" key="5">
    <source>
        <dbReference type="Pfam" id="PF01656"/>
    </source>
</evidence>
<accession>A0A2T1M1V6</accession>
<keyword evidence="4" id="KW-0472">Membrane</keyword>
<dbReference type="OrthoDB" id="570358at2"/>
<dbReference type="InterPro" id="IPR002586">
    <property type="entry name" value="CobQ/CobB/MinD/ParA_Nub-bd_dom"/>
</dbReference>
<evidence type="ECO:0000313" key="6">
    <source>
        <dbReference type="EMBL" id="PSF38678.1"/>
    </source>
</evidence>
<evidence type="ECO:0000256" key="3">
    <source>
        <dbReference type="SAM" id="Coils"/>
    </source>
</evidence>
<keyword evidence="3" id="KW-0175">Coiled coil</keyword>
<dbReference type="PANTHER" id="PTHR32309">
    <property type="entry name" value="TYROSINE-PROTEIN KINASE"/>
    <property type="match status" value="1"/>
</dbReference>
<dbReference type="SUPFAM" id="SSF52540">
    <property type="entry name" value="P-loop containing nucleoside triphosphate hydrolases"/>
    <property type="match status" value="1"/>
</dbReference>
<dbReference type="InterPro" id="IPR005702">
    <property type="entry name" value="Wzc-like_C"/>
</dbReference>
<feature type="transmembrane region" description="Helical" evidence="4">
    <location>
        <begin position="12"/>
        <end position="30"/>
    </location>
</feature>
<evidence type="ECO:0000256" key="4">
    <source>
        <dbReference type="SAM" id="Phobius"/>
    </source>
</evidence>
<feature type="coiled-coil region" evidence="3">
    <location>
        <begin position="140"/>
        <end position="193"/>
    </location>
</feature>
<evidence type="ECO:0000256" key="1">
    <source>
        <dbReference type="ARBA" id="ARBA00022741"/>
    </source>
</evidence>
<comment type="caution">
    <text evidence="6">The sequence shown here is derived from an EMBL/GenBank/DDBJ whole genome shotgun (WGS) entry which is preliminary data.</text>
</comment>
<dbReference type="Proteomes" id="UP000239001">
    <property type="component" value="Unassembled WGS sequence"/>
</dbReference>
<dbReference type="GO" id="GO:0004713">
    <property type="term" value="F:protein tyrosine kinase activity"/>
    <property type="evidence" value="ECO:0007669"/>
    <property type="project" value="TreeGrafter"/>
</dbReference>
<dbReference type="InterPro" id="IPR027417">
    <property type="entry name" value="P-loop_NTPase"/>
</dbReference>
<keyword evidence="7" id="KW-1185">Reference proteome</keyword>
<dbReference type="GO" id="GO:0005886">
    <property type="term" value="C:plasma membrane"/>
    <property type="evidence" value="ECO:0007669"/>
    <property type="project" value="TreeGrafter"/>
</dbReference>
<keyword evidence="1" id="KW-0547">Nucleotide-binding</keyword>
<keyword evidence="4" id="KW-0812">Transmembrane</keyword>
<dbReference type="Pfam" id="PF01656">
    <property type="entry name" value="CbiA"/>
    <property type="match status" value="1"/>
</dbReference>
<protein>
    <submittedName>
        <fullName evidence="6">Lipopolysaccharide biosynthesis protein</fullName>
    </submittedName>
</protein>
<dbReference type="RefSeq" id="WP_106455600.1">
    <property type="nucleotide sequence ID" value="NZ_PXOH01000003.1"/>
</dbReference>
<reference evidence="6 7" key="1">
    <citation type="submission" date="2018-03" db="EMBL/GenBank/DDBJ databases">
        <title>The ancient ancestry and fast evolution of plastids.</title>
        <authorList>
            <person name="Moore K.R."/>
            <person name="Magnabosco C."/>
            <person name="Momper L."/>
            <person name="Gold D.A."/>
            <person name="Bosak T."/>
            <person name="Fournier G.P."/>
        </authorList>
    </citation>
    <scope>NUCLEOTIDE SEQUENCE [LARGE SCALE GENOMIC DNA]</scope>
    <source>
        <strain evidence="6 7">CCALA 016</strain>
    </source>
</reference>
<feature type="coiled-coil region" evidence="3">
    <location>
        <begin position="341"/>
        <end position="368"/>
    </location>
</feature>
<evidence type="ECO:0000313" key="7">
    <source>
        <dbReference type="Proteomes" id="UP000239001"/>
    </source>
</evidence>
<sequence length="691" mass="77384">MNHALSVVRRHWPPLLALNLLLIAATVYVITNIEKFVSPTWKANAQLNIPIKGDKLNANLGTLGNLSDGGSDFTREVNPLYTQSAILMSDSVLGRVLTVDPEKSEFSNLEDYKKLFTIEPQTQTTVIDLEVEATSPELAYQRVKTLMNSYQKRLNELRQQDVKSQDQFAENALKKAQNNLILAQNKLTQFQQSTGLFESETQTQELMQSINKLRATQTEISSEAESHATQARVAAAQLGMNPQHALNSLRLAENKEYQSIRDKLSATEIELSESRGIYTDKMPQVKSLLLKRDELRREANRQMAQVLPGVSSSQVDVTLGDSSTDSRTAIVADLIRSQSTAQGLKQQASLLEKELDKLNNEVKFIAKNQGILIELQRKYEIAEGVYKGIIAQLSQNKINAFDAYPNVQLIDGPSLNPKPLTASRKLIALGGLLASLFGSLSVLLLLESRNPLFNSKDLQQAGLPLVLRFPRLRSLSLEKGLDEKSEVEFQRLAAIVSSFELENRRLMITSATRSEGKTTLTLGLAWALVQLGFRVLLVDADLRQAEMSRKLGYPQFRRGTGYPEILLPIHPGFDLMLAPLIQPNKIGEFFLRGEFEQRLNRAQASDNYDFILIDSPPVNLTSETSLMSRLIQNVMFLVRPGSSDRYSVFDSLEQLKQQDAEIKGLIVNGVETRTANYRYYGNRQELLEAES</sequence>
<reference evidence="6 7" key="2">
    <citation type="submission" date="2018-03" db="EMBL/GenBank/DDBJ databases">
        <authorList>
            <person name="Keele B.F."/>
        </authorList>
    </citation>
    <scope>NUCLEOTIDE SEQUENCE [LARGE SCALE GENOMIC DNA]</scope>
    <source>
        <strain evidence="6 7">CCALA 016</strain>
    </source>
</reference>
<dbReference type="CDD" id="cd05387">
    <property type="entry name" value="BY-kinase"/>
    <property type="match status" value="1"/>
</dbReference>
<dbReference type="Gene3D" id="3.40.50.300">
    <property type="entry name" value="P-loop containing nucleotide triphosphate hydrolases"/>
    <property type="match status" value="1"/>
</dbReference>
<gene>
    <name evidence="6" type="ORF">C7H19_03995</name>
</gene>
<proteinExistence type="predicted"/>
<dbReference type="AlphaFoldDB" id="A0A2T1M1V6"/>
<feature type="domain" description="CobQ/CobB/MinD/ParA nucleotide binding" evidence="5">
    <location>
        <begin position="507"/>
        <end position="675"/>
    </location>
</feature>
<organism evidence="6 7">
    <name type="scientific">Aphanothece hegewaldii CCALA 016</name>
    <dbReference type="NCBI Taxonomy" id="2107694"/>
    <lineage>
        <taxon>Bacteria</taxon>
        <taxon>Bacillati</taxon>
        <taxon>Cyanobacteriota</taxon>
        <taxon>Cyanophyceae</taxon>
        <taxon>Oscillatoriophycideae</taxon>
        <taxon>Chroococcales</taxon>
        <taxon>Aphanothecaceae</taxon>
        <taxon>Aphanothece</taxon>
    </lineage>
</organism>
<evidence type="ECO:0000256" key="2">
    <source>
        <dbReference type="ARBA" id="ARBA00022840"/>
    </source>
</evidence>
<name>A0A2T1M1V6_9CHRO</name>
<keyword evidence="4" id="KW-1133">Transmembrane helix</keyword>
<keyword evidence="2" id="KW-0067">ATP-binding</keyword>
<dbReference type="InterPro" id="IPR050445">
    <property type="entry name" value="Bact_polysacc_biosynth/exp"/>
</dbReference>
<dbReference type="PANTHER" id="PTHR32309:SF13">
    <property type="entry name" value="FERRIC ENTEROBACTIN TRANSPORT PROTEIN FEPE"/>
    <property type="match status" value="1"/>
</dbReference>
<dbReference type="EMBL" id="PXOH01000003">
    <property type="protein sequence ID" value="PSF38678.1"/>
    <property type="molecule type" value="Genomic_DNA"/>
</dbReference>